<keyword evidence="3 6" id="KW-0812">Transmembrane</keyword>
<evidence type="ECO:0000256" key="1">
    <source>
        <dbReference type="ARBA" id="ARBA00004651"/>
    </source>
</evidence>
<dbReference type="OrthoDB" id="9794512at2"/>
<dbReference type="InterPro" id="IPR013525">
    <property type="entry name" value="ABC2_TM"/>
</dbReference>
<feature type="domain" description="ABC-2 type transporter transmembrane" evidence="7">
    <location>
        <begin position="43"/>
        <end position="227"/>
    </location>
</feature>
<feature type="transmembrane region" description="Helical" evidence="6">
    <location>
        <begin position="12"/>
        <end position="35"/>
    </location>
</feature>
<evidence type="ECO:0000256" key="4">
    <source>
        <dbReference type="ARBA" id="ARBA00022989"/>
    </source>
</evidence>
<evidence type="ECO:0000256" key="5">
    <source>
        <dbReference type="ARBA" id="ARBA00023136"/>
    </source>
</evidence>
<dbReference type="InterPro" id="IPR051449">
    <property type="entry name" value="ABC-2_transporter_component"/>
</dbReference>
<dbReference type="Proteomes" id="UP000184038">
    <property type="component" value="Unassembled WGS sequence"/>
</dbReference>
<feature type="transmembrane region" description="Helical" evidence="6">
    <location>
        <begin position="47"/>
        <end position="69"/>
    </location>
</feature>
<reference evidence="8 9" key="1">
    <citation type="submission" date="2016-11" db="EMBL/GenBank/DDBJ databases">
        <authorList>
            <person name="Jaros S."/>
            <person name="Januszkiewicz K."/>
            <person name="Wedrychowicz H."/>
        </authorList>
    </citation>
    <scope>NUCLEOTIDE SEQUENCE [LARGE SCALE GENOMIC DNA]</scope>
    <source>
        <strain evidence="8 9">DSM 15930</strain>
    </source>
</reference>
<proteinExistence type="predicted"/>
<dbReference type="AlphaFoldDB" id="A0A1M7H6P9"/>
<dbReference type="GO" id="GO:0140359">
    <property type="term" value="F:ABC-type transporter activity"/>
    <property type="evidence" value="ECO:0007669"/>
    <property type="project" value="InterPro"/>
</dbReference>
<dbReference type="Pfam" id="PF12698">
    <property type="entry name" value="ABC2_membrane_3"/>
    <property type="match status" value="1"/>
</dbReference>
<organism evidence="8 9">
    <name type="scientific">Anaerosporobacter mobilis DSM 15930</name>
    <dbReference type="NCBI Taxonomy" id="1120996"/>
    <lineage>
        <taxon>Bacteria</taxon>
        <taxon>Bacillati</taxon>
        <taxon>Bacillota</taxon>
        <taxon>Clostridia</taxon>
        <taxon>Lachnospirales</taxon>
        <taxon>Lachnospiraceae</taxon>
        <taxon>Anaerosporobacter</taxon>
    </lineage>
</organism>
<evidence type="ECO:0000256" key="2">
    <source>
        <dbReference type="ARBA" id="ARBA00022475"/>
    </source>
</evidence>
<evidence type="ECO:0000256" key="3">
    <source>
        <dbReference type="ARBA" id="ARBA00022692"/>
    </source>
</evidence>
<dbReference type="PANTHER" id="PTHR30294">
    <property type="entry name" value="MEMBRANE COMPONENT OF ABC TRANSPORTER YHHJ-RELATED"/>
    <property type="match status" value="1"/>
</dbReference>
<dbReference type="PANTHER" id="PTHR30294:SF29">
    <property type="entry name" value="MULTIDRUG ABC TRANSPORTER PERMEASE YBHS-RELATED"/>
    <property type="match status" value="1"/>
</dbReference>
<dbReference type="RefSeq" id="WP_073284835.1">
    <property type="nucleotide sequence ID" value="NZ_FRCP01000007.1"/>
</dbReference>
<dbReference type="STRING" id="1120996.SAMN02746066_01299"/>
<sequence length="287" mass="32087">MLAIFKKELRSYFTSMIGYLFIGFFLAIVGVYFMAYNLQGGYANFEYVLNSMVFVFVILVPILTMRLLAEEKKQKTDQLLFTSPLSVSKIVVGKYLAVFAVFVSAMVITMFYPFILSKYGTVSFKLAYTGILGFVLVGAAYLAIGLFLSALFESQAIAAVVTFVVLLITFIMQGIVGLLPTSNKAAWLIFSVIALLIAVVIYFMINNVTVAISLGVVLEAACAIIYFAKPSLYDGLVVKVFDWFSVVDRFDNFMNGILDLSGIVYYISITVIFIFLTIQSLNKRRWR</sequence>
<feature type="transmembrane region" description="Helical" evidence="6">
    <location>
        <begin position="185"/>
        <end position="203"/>
    </location>
</feature>
<comment type="subcellular location">
    <subcellularLocation>
        <location evidence="1">Cell membrane</location>
        <topology evidence="1">Multi-pass membrane protein</topology>
    </subcellularLocation>
</comment>
<feature type="transmembrane region" description="Helical" evidence="6">
    <location>
        <begin position="127"/>
        <end position="149"/>
    </location>
</feature>
<evidence type="ECO:0000313" key="8">
    <source>
        <dbReference type="EMBL" id="SHM23707.1"/>
    </source>
</evidence>
<keyword evidence="9" id="KW-1185">Reference proteome</keyword>
<gene>
    <name evidence="8" type="ORF">SAMN02746066_01299</name>
</gene>
<dbReference type="EMBL" id="FRCP01000007">
    <property type="protein sequence ID" value="SHM23707.1"/>
    <property type="molecule type" value="Genomic_DNA"/>
</dbReference>
<accession>A0A1M7H6P9</accession>
<feature type="transmembrane region" description="Helical" evidence="6">
    <location>
        <begin position="90"/>
        <end position="115"/>
    </location>
</feature>
<feature type="transmembrane region" description="Helical" evidence="6">
    <location>
        <begin position="210"/>
        <end position="228"/>
    </location>
</feature>
<keyword evidence="2" id="KW-1003">Cell membrane</keyword>
<dbReference type="GO" id="GO:0005886">
    <property type="term" value="C:plasma membrane"/>
    <property type="evidence" value="ECO:0007669"/>
    <property type="project" value="UniProtKB-SubCell"/>
</dbReference>
<protein>
    <submittedName>
        <fullName evidence="8">ABC-2 type transport system permease protein</fullName>
    </submittedName>
</protein>
<name>A0A1M7H6P9_9FIRM</name>
<evidence type="ECO:0000313" key="9">
    <source>
        <dbReference type="Proteomes" id="UP000184038"/>
    </source>
</evidence>
<evidence type="ECO:0000256" key="6">
    <source>
        <dbReference type="SAM" id="Phobius"/>
    </source>
</evidence>
<feature type="transmembrane region" description="Helical" evidence="6">
    <location>
        <begin position="156"/>
        <end position="179"/>
    </location>
</feature>
<keyword evidence="4 6" id="KW-1133">Transmembrane helix</keyword>
<evidence type="ECO:0000259" key="7">
    <source>
        <dbReference type="Pfam" id="PF12698"/>
    </source>
</evidence>
<keyword evidence="5 6" id="KW-0472">Membrane</keyword>
<feature type="transmembrane region" description="Helical" evidence="6">
    <location>
        <begin position="263"/>
        <end position="281"/>
    </location>
</feature>